<dbReference type="Pfam" id="PF00493">
    <property type="entry name" value="MCM"/>
    <property type="match status" value="1"/>
</dbReference>
<comment type="catalytic activity">
    <reaction evidence="14">
        <text>ATP + H2O = ADP + phosphate + H(+)</text>
        <dbReference type="Rhea" id="RHEA:13065"/>
        <dbReference type="ChEBI" id="CHEBI:15377"/>
        <dbReference type="ChEBI" id="CHEBI:15378"/>
        <dbReference type="ChEBI" id="CHEBI:30616"/>
        <dbReference type="ChEBI" id="CHEBI:43474"/>
        <dbReference type="ChEBI" id="CHEBI:456216"/>
        <dbReference type="EC" id="3.6.4.12"/>
    </reaction>
</comment>
<keyword evidence="11" id="KW-0539">Nucleus</keyword>
<evidence type="ECO:0000256" key="15">
    <source>
        <dbReference type="SAM" id="MobiDB-lite"/>
    </source>
</evidence>
<sequence length="1263" mass="139534">MEVEAYDFDLRGRADGIMDYHFDDTLKPLKGRYPDGLGRISLSTESFWRCADNTPVLIKRDDVSSFREYLNSLNPHIKFSMEIESTSDTIPFLDCITHKSGEELKTTVYQKPTEKGTFLNHPAAHPKSVYARIVSSVFSRDKLPENCTPELVSIKGGQTYQGTQKNTKLWSKSHRWRYMPWTQDIEWICENVEVLRRGLRFPLQRLIAEAMEINKHHSVNRIEVVKLAGEFPTFFRTELLRMSPLREYRVNYSQATRGILVARRGNQFTADFRRNIFDFSSLPESCIKMSLACTSGESWLQRLMGLGDHAASDVRPLDGNTNANVDATNGLDAFVDGIYSHSVGSTELHKYASGELHRKGCHANERRHKGWDATRSPKPKQEKSRCRGRVRTTDLPRCAVGKTLGTAKMWRSRFGTSSLLMVDQLGGTPVDYSAKFVQTQDLPVSQLSSDLSTHYGTLENEERTDSGWTRSQNPHHCSKTNSSPLVLAVGGYLINLGPLEYTVLPDEFGYSERTNRRAGSNTQPNGPKVYSSGHYPTTNLDRARRPFFRRGGFRGRQFSSKRPSTNSENGTKRPKLPPSSRCTTSSQPESLGSNFTSSPFLHAKAQPISPFVPTCPYPGWLLYFPTRVYEPSSQAAMFTKVFIDFFTETLKQSGYDPTITSIFSQPVDRPNGTPVDWLRVESQQAILIDCPTLLRSPLFKQKSPDLKRVFGEDSEDGPLSADHCDCVLQSLGLAVHTLCYNAVYKTETKNEFFKADSDNAVENRQLPSYIAGRVINHLPFTSLRKLRAHHLGRFISVKGIVVRVGQVDPVCHRLAFECAQCGTKQILILPADGRYCVPTKCSTRGCRSRSFEPLLNHCDTMTIDTQMITIQEACEDEADDGRGNTENTAVSSLGRNPRCLGCRLSRDLADSCIPGDVVHLTGVVSLLNADGVAPGISSSWYGRRGSNVFSLVLEVNSVVRVSGSGPASAASLRCSGASASVSDGNRGLLIITSSENLDNDREDKVSGQVISNLDSDFSIKDLYAIREISEQPHLFRLLVASLCPTICGRGLVKAGLLLALFGGTQSRNRRRRDDFGPRRRAASHVLVVGDPGLGKSQMLRATASLAPRVIYVCGNTATAAGLTVSTIREGSGNGGGFGLEAGALVLADQTTLQSIAFGSETHLNHYRLTSIGTNMPVCFPVASPIVYSASDSSCTEGRRIAVQSRLDICVSVIIIIDSASVFDTDASLPYIHNLFEPYCVSGPFAAYGKEPEARPPQLFQKLI</sequence>
<evidence type="ECO:0000256" key="10">
    <source>
        <dbReference type="ARBA" id="ARBA00023204"/>
    </source>
</evidence>
<dbReference type="FunFam" id="2.20.28.10:FF:000007">
    <property type="entry name" value="DNA helicase MCM8 isoform X1"/>
    <property type="match status" value="1"/>
</dbReference>
<evidence type="ECO:0000259" key="16">
    <source>
        <dbReference type="PROSITE" id="PS50051"/>
    </source>
</evidence>
<evidence type="ECO:0000256" key="7">
    <source>
        <dbReference type="ARBA" id="ARBA00022806"/>
    </source>
</evidence>
<feature type="region of interest" description="Disordered" evidence="15">
    <location>
        <begin position="459"/>
        <end position="482"/>
    </location>
</feature>
<keyword evidence="4" id="KW-0547">Nucleotide-binding</keyword>
<reference key="2">
    <citation type="submission" date="2011-10" db="EMBL/GenBank/DDBJ databases">
        <title>The genome and transcriptome sequence of Clonorchis sinensis provide insights into the carcinogenic liver fluke.</title>
        <authorList>
            <person name="Wang X."/>
            <person name="Huang Y."/>
            <person name="Chen W."/>
            <person name="Liu H."/>
            <person name="Guo L."/>
            <person name="Chen Y."/>
            <person name="Luo F."/>
            <person name="Zhou W."/>
            <person name="Sun J."/>
            <person name="Mao Q."/>
            <person name="Liang P."/>
            <person name="Zhou C."/>
            <person name="Tian Y."/>
            <person name="Men J."/>
            <person name="Lv X."/>
            <person name="Huang L."/>
            <person name="Zhou J."/>
            <person name="Hu Y."/>
            <person name="Li R."/>
            <person name="Zhang F."/>
            <person name="Lei H."/>
            <person name="Li X."/>
            <person name="Hu X."/>
            <person name="Liang C."/>
            <person name="Xu J."/>
            <person name="Wu Z."/>
            <person name="Yu X."/>
        </authorList>
    </citation>
    <scope>NUCLEOTIDE SEQUENCE</scope>
    <source>
        <strain>Henan</strain>
    </source>
</reference>
<dbReference type="InterPro" id="IPR012340">
    <property type="entry name" value="NA-bd_OB-fold"/>
</dbReference>
<dbReference type="EMBL" id="DF143889">
    <property type="protein sequence ID" value="GAA54402.1"/>
    <property type="molecule type" value="Genomic_DNA"/>
</dbReference>
<evidence type="ECO:0000313" key="17">
    <source>
        <dbReference type="EMBL" id="GAA54402.1"/>
    </source>
</evidence>
<reference evidence="17" key="1">
    <citation type="journal article" date="2011" name="Genome Biol.">
        <title>The draft genome of the carcinogenic human liver fluke Clonorchis sinensis.</title>
        <authorList>
            <person name="Wang X."/>
            <person name="Chen W."/>
            <person name="Huang Y."/>
            <person name="Sun J."/>
            <person name="Men J."/>
            <person name="Liu H."/>
            <person name="Luo F."/>
            <person name="Guo L."/>
            <person name="Lv X."/>
            <person name="Deng C."/>
            <person name="Zhou C."/>
            <person name="Fan Y."/>
            <person name="Li X."/>
            <person name="Huang L."/>
            <person name="Hu Y."/>
            <person name="Liang C."/>
            <person name="Hu X."/>
            <person name="Xu J."/>
            <person name="Yu X."/>
        </authorList>
    </citation>
    <scope>NUCLEOTIDE SEQUENCE [LARGE SCALE GENOMIC DNA]</scope>
    <source>
        <strain evidence="17">Henan</strain>
    </source>
</reference>
<dbReference type="SUPFAM" id="SSF52540">
    <property type="entry name" value="P-loop containing nucleoside triphosphate hydrolases"/>
    <property type="match status" value="1"/>
</dbReference>
<feature type="compositionally biased region" description="Polar residues" evidence="15">
    <location>
        <begin position="580"/>
        <end position="593"/>
    </location>
</feature>
<dbReference type="AlphaFoldDB" id="G7YN71"/>
<dbReference type="PROSITE" id="PS50051">
    <property type="entry name" value="MCM_2"/>
    <property type="match status" value="1"/>
</dbReference>
<dbReference type="Pfam" id="PF17207">
    <property type="entry name" value="MCM_OB"/>
    <property type="match status" value="1"/>
</dbReference>
<proteinExistence type="inferred from homology"/>
<dbReference type="GO" id="GO:0003697">
    <property type="term" value="F:single-stranded DNA binding"/>
    <property type="evidence" value="ECO:0007669"/>
    <property type="project" value="TreeGrafter"/>
</dbReference>
<keyword evidence="5" id="KW-0227">DNA damage</keyword>
<evidence type="ECO:0000256" key="5">
    <source>
        <dbReference type="ARBA" id="ARBA00022763"/>
    </source>
</evidence>
<dbReference type="Proteomes" id="UP000008909">
    <property type="component" value="Unassembled WGS sequence"/>
</dbReference>
<dbReference type="PANTHER" id="PTHR11630">
    <property type="entry name" value="DNA REPLICATION LICENSING FACTOR MCM FAMILY MEMBER"/>
    <property type="match status" value="1"/>
</dbReference>
<evidence type="ECO:0000256" key="3">
    <source>
        <dbReference type="ARBA" id="ARBA00012551"/>
    </source>
</evidence>
<feature type="compositionally biased region" description="Polar residues" evidence="15">
    <location>
        <begin position="466"/>
        <end position="482"/>
    </location>
</feature>
<dbReference type="InterPro" id="IPR027417">
    <property type="entry name" value="P-loop_NTPase"/>
</dbReference>
<keyword evidence="7" id="KW-0347">Helicase</keyword>
<keyword evidence="6" id="KW-0378">Hydrolase</keyword>
<evidence type="ECO:0000256" key="11">
    <source>
        <dbReference type="ARBA" id="ARBA00023242"/>
    </source>
</evidence>
<evidence type="ECO:0000256" key="2">
    <source>
        <dbReference type="ARBA" id="ARBA00008010"/>
    </source>
</evidence>
<gene>
    <name evidence="17" type="ORF">CLF_102747</name>
</gene>
<evidence type="ECO:0000256" key="14">
    <source>
        <dbReference type="ARBA" id="ARBA00047995"/>
    </source>
</evidence>
<keyword evidence="10" id="KW-0234">DNA repair</keyword>
<name>G7YN71_CLOSI</name>
<comment type="similarity">
    <text evidence="2">Belongs to the MCM family.</text>
</comment>
<dbReference type="GO" id="GO:0005634">
    <property type="term" value="C:nucleus"/>
    <property type="evidence" value="ECO:0007669"/>
    <property type="project" value="UniProtKB-SubCell"/>
</dbReference>
<evidence type="ECO:0000256" key="13">
    <source>
        <dbReference type="ARBA" id="ARBA00042306"/>
    </source>
</evidence>
<accession>G7YN71</accession>
<feature type="region of interest" description="Disordered" evidence="15">
    <location>
        <begin position="366"/>
        <end position="389"/>
    </location>
</feature>
<keyword evidence="8" id="KW-0067">ATP-binding</keyword>
<dbReference type="Gene3D" id="3.40.50.300">
    <property type="entry name" value="P-loop containing nucleotide triphosphate hydrolases"/>
    <property type="match status" value="1"/>
</dbReference>
<dbReference type="GO" id="GO:0017116">
    <property type="term" value="F:single-stranded DNA helicase activity"/>
    <property type="evidence" value="ECO:0007669"/>
    <property type="project" value="TreeGrafter"/>
</dbReference>
<evidence type="ECO:0000256" key="4">
    <source>
        <dbReference type="ARBA" id="ARBA00022741"/>
    </source>
</evidence>
<comment type="subcellular location">
    <subcellularLocation>
        <location evidence="1">Nucleus</location>
    </subcellularLocation>
</comment>
<dbReference type="Gene3D" id="2.40.50.140">
    <property type="entry name" value="Nucleic acid-binding proteins"/>
    <property type="match status" value="1"/>
</dbReference>
<feature type="region of interest" description="Disordered" evidence="15">
    <location>
        <begin position="512"/>
        <end position="593"/>
    </location>
</feature>
<dbReference type="GO" id="GO:0016787">
    <property type="term" value="F:hydrolase activity"/>
    <property type="evidence" value="ECO:0007669"/>
    <property type="project" value="UniProtKB-KW"/>
</dbReference>
<keyword evidence="9" id="KW-0238">DNA-binding</keyword>
<keyword evidence="18" id="KW-1185">Reference proteome</keyword>
<evidence type="ECO:0000256" key="12">
    <source>
        <dbReference type="ARBA" id="ARBA00041084"/>
    </source>
</evidence>
<evidence type="ECO:0000313" key="18">
    <source>
        <dbReference type="Proteomes" id="UP000008909"/>
    </source>
</evidence>
<evidence type="ECO:0000256" key="1">
    <source>
        <dbReference type="ARBA" id="ARBA00004123"/>
    </source>
</evidence>
<dbReference type="InterPro" id="IPR031327">
    <property type="entry name" value="MCM"/>
</dbReference>
<evidence type="ECO:0000256" key="8">
    <source>
        <dbReference type="ARBA" id="ARBA00022840"/>
    </source>
</evidence>
<dbReference type="GO" id="GO:0000724">
    <property type="term" value="P:double-strand break repair via homologous recombination"/>
    <property type="evidence" value="ECO:0007669"/>
    <property type="project" value="UniProtKB-ARBA"/>
</dbReference>
<dbReference type="EC" id="3.6.4.12" evidence="3"/>
<dbReference type="InterPro" id="IPR033762">
    <property type="entry name" value="MCM_OB"/>
</dbReference>
<protein>
    <recommendedName>
        <fullName evidence="12">DNA helicase MCM8</fullName>
        <ecNumber evidence="3">3.6.4.12</ecNumber>
    </recommendedName>
    <alternativeName>
        <fullName evidence="13">Minichromosome maintenance 8</fullName>
    </alternativeName>
</protein>
<organism evidence="17 18">
    <name type="scientific">Clonorchis sinensis</name>
    <name type="common">Chinese liver fluke</name>
    <dbReference type="NCBI Taxonomy" id="79923"/>
    <lineage>
        <taxon>Eukaryota</taxon>
        <taxon>Metazoa</taxon>
        <taxon>Spiralia</taxon>
        <taxon>Lophotrochozoa</taxon>
        <taxon>Platyhelminthes</taxon>
        <taxon>Trematoda</taxon>
        <taxon>Digenea</taxon>
        <taxon>Opisthorchiida</taxon>
        <taxon>Opisthorchiata</taxon>
        <taxon>Opisthorchiidae</taxon>
        <taxon>Clonorchis</taxon>
    </lineage>
</organism>
<dbReference type="GO" id="GO:0097362">
    <property type="term" value="C:MCM8-MCM9 complex"/>
    <property type="evidence" value="ECO:0007669"/>
    <property type="project" value="UniProtKB-ARBA"/>
</dbReference>
<evidence type="ECO:0000256" key="6">
    <source>
        <dbReference type="ARBA" id="ARBA00022801"/>
    </source>
</evidence>
<dbReference type="Gene3D" id="2.20.28.10">
    <property type="match status" value="1"/>
</dbReference>
<dbReference type="SMART" id="SM00350">
    <property type="entry name" value="MCM"/>
    <property type="match status" value="1"/>
</dbReference>
<dbReference type="InterPro" id="IPR001208">
    <property type="entry name" value="MCM_dom"/>
</dbReference>
<dbReference type="SUPFAM" id="SSF50249">
    <property type="entry name" value="Nucleic acid-binding proteins"/>
    <property type="match status" value="1"/>
</dbReference>
<evidence type="ECO:0000256" key="9">
    <source>
        <dbReference type="ARBA" id="ARBA00023125"/>
    </source>
</evidence>
<feature type="domain" description="MCM C-terminal AAA(+) ATPase" evidence="16">
    <location>
        <begin position="1034"/>
        <end position="1149"/>
    </location>
</feature>
<feature type="compositionally biased region" description="Polar residues" evidence="15">
    <location>
        <begin position="557"/>
        <end position="569"/>
    </location>
</feature>
<dbReference type="GO" id="GO:0005524">
    <property type="term" value="F:ATP binding"/>
    <property type="evidence" value="ECO:0007669"/>
    <property type="project" value="UniProtKB-KW"/>
</dbReference>
<dbReference type="PANTHER" id="PTHR11630:SF47">
    <property type="entry name" value="DNA HELICASE MCM8"/>
    <property type="match status" value="1"/>
</dbReference>